<dbReference type="Proteomes" id="UP000035016">
    <property type="component" value="Chromosome Chromosome"/>
</dbReference>
<dbReference type="AlphaFoldDB" id="A0A0F7VNG1"/>
<feature type="region of interest" description="Disordered" evidence="1">
    <location>
        <begin position="183"/>
        <end position="202"/>
    </location>
</feature>
<proteinExistence type="predicted"/>
<organism evidence="2 3">
    <name type="scientific">Streptomyces leeuwenhoekii</name>
    <dbReference type="NCBI Taxonomy" id="1437453"/>
    <lineage>
        <taxon>Bacteria</taxon>
        <taxon>Bacillati</taxon>
        <taxon>Actinomycetota</taxon>
        <taxon>Actinomycetes</taxon>
        <taxon>Kitasatosporales</taxon>
        <taxon>Streptomycetaceae</taxon>
        <taxon>Streptomyces</taxon>
    </lineage>
</organism>
<gene>
    <name evidence="2" type="primary">sle_22130</name>
</gene>
<sequence length="325" mass="33162">MAAFGGADGPGDADVVGGGGQGVVAAFAVGGADGVDRGEVDDVEAHGGDRRQAAGGGAEGAVGLVGGSLGAGEELVPGAVQGAFALHEQGHRVAGGDQFPQRVAGQDRVDLRRQRRRQPGRRRTGVVPQRRRRGPHHGTSLAVRHARGGPLVQPRALLQDDVGVDPGRNLDLRVVAPGGDRVAPRLHGVRPQAGGFGGDGGSPPVGARRQFAHGRPGAGAALWVRQHDVGGDRVVPLAEHGGRYFERLTGHGLGGPAPVLDDRAHVEDGDAPDHRGLVRGRTSGSWPVGAGRACGDCFGAGRRGCRRVVPGGHDRSCPRQRGVGG</sequence>
<evidence type="ECO:0000313" key="2">
    <source>
        <dbReference type="EMBL" id="CQR61674.1"/>
    </source>
</evidence>
<evidence type="ECO:0000313" key="3">
    <source>
        <dbReference type="Proteomes" id="UP000035016"/>
    </source>
</evidence>
<protein>
    <submittedName>
        <fullName evidence="2">Uncharacterized protein</fullName>
    </submittedName>
</protein>
<dbReference type="KEGG" id="sle:sle_22130"/>
<evidence type="ECO:0000256" key="1">
    <source>
        <dbReference type="SAM" id="MobiDB-lite"/>
    </source>
</evidence>
<dbReference type="EMBL" id="LN831790">
    <property type="protein sequence ID" value="CQR61674.1"/>
    <property type="molecule type" value="Genomic_DNA"/>
</dbReference>
<accession>A0A0F7VNG1</accession>
<feature type="compositionally biased region" description="Basic residues" evidence="1">
    <location>
        <begin position="113"/>
        <end position="136"/>
    </location>
</feature>
<feature type="region of interest" description="Disordered" evidence="1">
    <location>
        <begin position="112"/>
        <end position="142"/>
    </location>
</feature>
<reference evidence="2 3" key="1">
    <citation type="submission" date="2015-02" db="EMBL/GenBank/DDBJ databases">
        <authorList>
            <person name="Gomez-Escribano P.J."/>
        </authorList>
    </citation>
    <scope>NUCLEOTIDE SEQUENCE [LARGE SCALE GENOMIC DNA]</scope>
    <source>
        <strain evidence="3">C34 (DSM 42122 / NRRL B-24963)</strain>
    </source>
</reference>
<name>A0A0F7VNG1_STRLW</name>